<dbReference type="PANTHER" id="PTHR14237">
    <property type="entry name" value="MOLYBDOPTERIN COFACTOR SULFURASE MOSC"/>
    <property type="match status" value="1"/>
</dbReference>
<dbReference type="GO" id="GO:0030151">
    <property type="term" value="F:molybdenum ion binding"/>
    <property type="evidence" value="ECO:0007669"/>
    <property type="project" value="InterPro"/>
</dbReference>
<dbReference type="Pfam" id="PF03473">
    <property type="entry name" value="MOSC"/>
    <property type="match status" value="1"/>
</dbReference>
<evidence type="ECO:0000313" key="10">
    <source>
        <dbReference type="EnsemblProtists" id="EOD23032"/>
    </source>
</evidence>
<accession>A0A0D3JHP7</accession>
<evidence type="ECO:0000256" key="3">
    <source>
        <dbReference type="ARBA" id="ARBA00022723"/>
    </source>
</evidence>
<keyword evidence="3" id="KW-0479">Metal-binding</keyword>
<reference evidence="10" key="2">
    <citation type="submission" date="2024-10" db="UniProtKB">
        <authorList>
            <consortium name="EnsemblProtists"/>
        </authorList>
    </citation>
    <scope>IDENTIFICATION</scope>
</reference>
<reference evidence="11" key="1">
    <citation type="journal article" date="2013" name="Nature">
        <title>Pan genome of the phytoplankton Emiliania underpins its global distribution.</title>
        <authorList>
            <person name="Read B.A."/>
            <person name="Kegel J."/>
            <person name="Klute M.J."/>
            <person name="Kuo A."/>
            <person name="Lefebvre S.C."/>
            <person name="Maumus F."/>
            <person name="Mayer C."/>
            <person name="Miller J."/>
            <person name="Monier A."/>
            <person name="Salamov A."/>
            <person name="Young J."/>
            <person name="Aguilar M."/>
            <person name="Claverie J.M."/>
            <person name="Frickenhaus S."/>
            <person name="Gonzalez K."/>
            <person name="Herman E.K."/>
            <person name="Lin Y.C."/>
            <person name="Napier J."/>
            <person name="Ogata H."/>
            <person name="Sarno A.F."/>
            <person name="Shmutz J."/>
            <person name="Schroeder D."/>
            <person name="de Vargas C."/>
            <person name="Verret F."/>
            <person name="von Dassow P."/>
            <person name="Valentin K."/>
            <person name="Van de Peer Y."/>
            <person name="Wheeler G."/>
            <person name="Dacks J.B."/>
            <person name="Delwiche C.F."/>
            <person name="Dyhrman S.T."/>
            <person name="Glockner G."/>
            <person name="John U."/>
            <person name="Richards T."/>
            <person name="Worden A.Z."/>
            <person name="Zhang X."/>
            <person name="Grigoriev I.V."/>
            <person name="Allen A.E."/>
            <person name="Bidle K."/>
            <person name="Borodovsky M."/>
            <person name="Bowler C."/>
            <person name="Brownlee C."/>
            <person name="Cock J.M."/>
            <person name="Elias M."/>
            <person name="Gladyshev V.N."/>
            <person name="Groth M."/>
            <person name="Guda C."/>
            <person name="Hadaegh A."/>
            <person name="Iglesias-Rodriguez M.D."/>
            <person name="Jenkins J."/>
            <person name="Jones B.M."/>
            <person name="Lawson T."/>
            <person name="Leese F."/>
            <person name="Lindquist E."/>
            <person name="Lobanov A."/>
            <person name="Lomsadze A."/>
            <person name="Malik S.B."/>
            <person name="Marsh M.E."/>
            <person name="Mackinder L."/>
            <person name="Mock T."/>
            <person name="Mueller-Roeber B."/>
            <person name="Pagarete A."/>
            <person name="Parker M."/>
            <person name="Probert I."/>
            <person name="Quesneville H."/>
            <person name="Raines C."/>
            <person name="Rensing S.A."/>
            <person name="Riano-Pachon D.M."/>
            <person name="Richier S."/>
            <person name="Rokitta S."/>
            <person name="Shiraiwa Y."/>
            <person name="Soanes D.M."/>
            <person name="van der Giezen M."/>
            <person name="Wahlund T.M."/>
            <person name="Williams B."/>
            <person name="Wilson W."/>
            <person name="Wolfe G."/>
            <person name="Wurch L.L."/>
        </authorList>
    </citation>
    <scope>NUCLEOTIDE SEQUENCE</scope>
</reference>
<dbReference type="GO" id="GO:0006508">
    <property type="term" value="P:proteolysis"/>
    <property type="evidence" value="ECO:0007669"/>
    <property type="project" value="UniProtKB-KW"/>
</dbReference>
<name>A0A0D3JHP7_EMIH1</name>
<dbReference type="eggNOG" id="KOG2362">
    <property type="taxonomic scope" value="Eukaryota"/>
</dbReference>
<sequence length="401" mass="40669">MSARFSLCTVGFAPHVGTTSSASNAGMCVSAASNASHLLLPRHKLRPASSRRRSPGHRLGVALASADQFVRAAPPTDASGGPVLSSLYRYPVKSGRAEPVGEARLTPEGLEGDRRFVVVSAADGTHRTQRELPRLAILEATVDSAADVLRLRAGAGGVNVSISREGAQAKAASLFGAPLRLADQGDIAAAWLSSWLASSRGGAGRRGRGRGGGGGGDGGGGIFAAAAAILSAAAPPRYRLLRAPDPGTGGEAGVAAAGAAASGAALRGGAGLADVSPLLLVCEESLLALNARRAAEGRPHAPLSRFRPNLVLQGCGRPHAEDAWRRVRVGGAEFHVAGPCPRCGVPDVAQATGARDPAATGPMASLRRYRSRGGQVHFGIYLVPLNPGASVRVGDSVAFEA</sequence>
<evidence type="ECO:0000256" key="8">
    <source>
        <dbReference type="ARBA" id="ARBA00023145"/>
    </source>
</evidence>
<keyword evidence="8" id="KW-0865">Zymogen</keyword>
<dbReference type="SUPFAM" id="SSF50800">
    <property type="entry name" value="PK beta-barrel domain-like"/>
    <property type="match status" value="1"/>
</dbReference>
<comment type="cofactor">
    <cofactor evidence="1">
        <name>Zn(2+)</name>
        <dbReference type="ChEBI" id="CHEBI:29105"/>
    </cofactor>
</comment>
<dbReference type="GO" id="GO:0008270">
    <property type="term" value="F:zinc ion binding"/>
    <property type="evidence" value="ECO:0007669"/>
    <property type="project" value="InterPro"/>
</dbReference>
<keyword evidence="5" id="KW-0378">Hydrolase</keyword>
<dbReference type="GO" id="GO:0031012">
    <property type="term" value="C:extracellular matrix"/>
    <property type="evidence" value="ECO:0007669"/>
    <property type="project" value="InterPro"/>
</dbReference>
<dbReference type="InterPro" id="IPR021158">
    <property type="entry name" value="Pept_M10A_Zn_BS"/>
</dbReference>
<dbReference type="STRING" id="2903.R1CKD6"/>
<dbReference type="AlphaFoldDB" id="A0A0D3JHP7"/>
<evidence type="ECO:0000256" key="4">
    <source>
        <dbReference type="ARBA" id="ARBA00022729"/>
    </source>
</evidence>
<organism evidence="10 11">
    <name type="scientific">Emiliania huxleyi (strain CCMP1516)</name>
    <dbReference type="NCBI Taxonomy" id="280463"/>
    <lineage>
        <taxon>Eukaryota</taxon>
        <taxon>Haptista</taxon>
        <taxon>Haptophyta</taxon>
        <taxon>Prymnesiophyceae</taxon>
        <taxon>Isochrysidales</taxon>
        <taxon>Noelaerhabdaceae</taxon>
        <taxon>Emiliania</taxon>
    </lineage>
</organism>
<keyword evidence="11" id="KW-1185">Reference proteome</keyword>
<dbReference type="KEGG" id="ehx:EMIHUDRAFT_432136"/>
<dbReference type="PROSITE" id="PS00546">
    <property type="entry name" value="CYSTEINE_SWITCH"/>
    <property type="match status" value="1"/>
</dbReference>
<evidence type="ECO:0000256" key="2">
    <source>
        <dbReference type="ARBA" id="ARBA00022670"/>
    </source>
</evidence>
<dbReference type="InterPro" id="IPR005302">
    <property type="entry name" value="MoCF_Sase_C"/>
</dbReference>
<keyword evidence="4" id="KW-0732">Signal</keyword>
<dbReference type="Pfam" id="PF03476">
    <property type="entry name" value="MOSC_N"/>
    <property type="match status" value="1"/>
</dbReference>
<dbReference type="HOGENOM" id="CLU_028286_0_1_1"/>
<protein>
    <recommendedName>
        <fullName evidence="9">MOSC domain-containing protein</fullName>
    </recommendedName>
</protein>
<evidence type="ECO:0000313" key="11">
    <source>
        <dbReference type="Proteomes" id="UP000013827"/>
    </source>
</evidence>
<dbReference type="PROSITE" id="PS51340">
    <property type="entry name" value="MOSC"/>
    <property type="match status" value="1"/>
</dbReference>
<dbReference type="Proteomes" id="UP000013827">
    <property type="component" value="Unassembled WGS sequence"/>
</dbReference>
<evidence type="ECO:0000259" key="9">
    <source>
        <dbReference type="PROSITE" id="PS51340"/>
    </source>
</evidence>
<feature type="domain" description="MOSC" evidence="9">
    <location>
        <begin position="238"/>
        <end position="400"/>
    </location>
</feature>
<dbReference type="GeneID" id="17268579"/>
<dbReference type="RefSeq" id="XP_005775461.1">
    <property type="nucleotide sequence ID" value="XM_005775404.1"/>
</dbReference>
<evidence type="ECO:0000256" key="1">
    <source>
        <dbReference type="ARBA" id="ARBA00001947"/>
    </source>
</evidence>
<dbReference type="GO" id="GO:0004222">
    <property type="term" value="F:metalloendopeptidase activity"/>
    <property type="evidence" value="ECO:0007669"/>
    <property type="project" value="InterPro"/>
</dbReference>
<evidence type="ECO:0000256" key="5">
    <source>
        <dbReference type="ARBA" id="ARBA00022801"/>
    </source>
</evidence>
<evidence type="ECO:0000256" key="6">
    <source>
        <dbReference type="ARBA" id="ARBA00022833"/>
    </source>
</evidence>
<dbReference type="EnsemblProtists" id="EOD23032">
    <property type="protein sequence ID" value="EOD23032"/>
    <property type="gene ID" value="EMIHUDRAFT_432136"/>
</dbReference>
<dbReference type="GO" id="GO:0030170">
    <property type="term" value="F:pyridoxal phosphate binding"/>
    <property type="evidence" value="ECO:0007669"/>
    <property type="project" value="InterPro"/>
</dbReference>
<dbReference type="PANTHER" id="PTHR14237:SF19">
    <property type="entry name" value="MITOCHONDRIAL AMIDOXIME REDUCING COMPONENT 1"/>
    <property type="match status" value="1"/>
</dbReference>
<keyword evidence="6" id="KW-0862">Zinc</keyword>
<evidence type="ECO:0000256" key="7">
    <source>
        <dbReference type="ARBA" id="ARBA00023049"/>
    </source>
</evidence>
<dbReference type="InterPro" id="IPR005303">
    <property type="entry name" value="MOCOS_middle"/>
</dbReference>
<proteinExistence type="predicted"/>
<keyword evidence="7" id="KW-0482">Metalloprotease</keyword>
<keyword evidence="2" id="KW-0645">Protease</keyword>
<dbReference type="InterPro" id="IPR011037">
    <property type="entry name" value="Pyrv_Knase-like_insert_dom_sf"/>
</dbReference>
<dbReference type="PaxDb" id="2903-EOD23032"/>